<feature type="signal peptide" evidence="2">
    <location>
        <begin position="1"/>
        <end position="19"/>
    </location>
</feature>
<feature type="compositionally biased region" description="Low complexity" evidence="1">
    <location>
        <begin position="89"/>
        <end position="102"/>
    </location>
</feature>
<proteinExistence type="predicted"/>
<feature type="compositionally biased region" description="Basic and acidic residues" evidence="1">
    <location>
        <begin position="128"/>
        <end position="143"/>
    </location>
</feature>
<keyword evidence="4" id="KW-1185">Reference proteome</keyword>
<evidence type="ECO:0000313" key="4">
    <source>
        <dbReference type="Proteomes" id="UP001153737"/>
    </source>
</evidence>
<feature type="region of interest" description="Disordered" evidence="1">
    <location>
        <begin position="200"/>
        <end position="226"/>
    </location>
</feature>
<reference evidence="3" key="2">
    <citation type="submission" date="2022-10" db="EMBL/GenBank/DDBJ databases">
        <authorList>
            <consortium name="ENA_rothamsted_submissions"/>
            <consortium name="culmorum"/>
            <person name="King R."/>
        </authorList>
    </citation>
    <scope>NUCLEOTIDE SEQUENCE</scope>
</reference>
<dbReference type="Proteomes" id="UP001153737">
    <property type="component" value="Chromosome 2"/>
</dbReference>
<accession>A0A9N9SIP1</accession>
<reference evidence="3" key="1">
    <citation type="submission" date="2022-01" db="EMBL/GenBank/DDBJ databases">
        <authorList>
            <person name="King R."/>
        </authorList>
    </citation>
    <scope>NUCLEOTIDE SEQUENCE</scope>
</reference>
<keyword evidence="2" id="KW-0732">Signal</keyword>
<feature type="compositionally biased region" description="Low complexity" evidence="1">
    <location>
        <begin position="116"/>
        <end position="127"/>
    </location>
</feature>
<evidence type="ECO:0000313" key="3">
    <source>
        <dbReference type="EMBL" id="CAG9818549.1"/>
    </source>
</evidence>
<gene>
    <name evidence="3" type="ORF">PHAECO_LOCUS6075</name>
</gene>
<feature type="chain" id="PRO_5040294550" evidence="2">
    <location>
        <begin position="20"/>
        <end position="264"/>
    </location>
</feature>
<organism evidence="3 4">
    <name type="scientific">Phaedon cochleariae</name>
    <name type="common">Mustard beetle</name>
    <dbReference type="NCBI Taxonomy" id="80249"/>
    <lineage>
        <taxon>Eukaryota</taxon>
        <taxon>Metazoa</taxon>
        <taxon>Ecdysozoa</taxon>
        <taxon>Arthropoda</taxon>
        <taxon>Hexapoda</taxon>
        <taxon>Insecta</taxon>
        <taxon>Pterygota</taxon>
        <taxon>Neoptera</taxon>
        <taxon>Endopterygota</taxon>
        <taxon>Coleoptera</taxon>
        <taxon>Polyphaga</taxon>
        <taxon>Cucujiformia</taxon>
        <taxon>Chrysomeloidea</taxon>
        <taxon>Chrysomelidae</taxon>
        <taxon>Chrysomelinae</taxon>
        <taxon>Chrysomelini</taxon>
        <taxon>Phaedon</taxon>
    </lineage>
</organism>
<dbReference type="OrthoDB" id="6111453at2759"/>
<name>A0A9N9SIP1_PHACE</name>
<evidence type="ECO:0000256" key="1">
    <source>
        <dbReference type="SAM" id="MobiDB-lite"/>
    </source>
</evidence>
<sequence length="264" mass="29117">MLTLLFLIWSLIRGLRNRAQKPLMSPPGSPIAERTPTPSPEPTCSLSPTPSPEPEILSELSNTRISTDSYRTRYSPFSRDSSVDVGNDSRPSLTSLSSYSTSSRRHEIVGQRSVDSRASISSLWSSDASRRGSEAIIPEHEVDSTSDSRGSFASDGRRYSEAKRRRSSTARSAQVRRSVRRLPLSYDRRRTTGRLVAGMPELNGAISPGRSPLDGGGGGGASPSAGLVLQNLPQRRESFLYRSDSDFEIYKETENILERSYVLY</sequence>
<feature type="compositionally biased region" description="Polar residues" evidence="1">
    <location>
        <begin position="59"/>
        <end position="69"/>
    </location>
</feature>
<protein>
    <submittedName>
        <fullName evidence="3">Uncharacterized protein</fullName>
    </submittedName>
</protein>
<dbReference type="EMBL" id="OU896708">
    <property type="protein sequence ID" value="CAG9818549.1"/>
    <property type="molecule type" value="Genomic_DNA"/>
</dbReference>
<feature type="region of interest" description="Disordered" evidence="1">
    <location>
        <begin position="20"/>
        <end position="181"/>
    </location>
</feature>
<dbReference type="AlphaFoldDB" id="A0A9N9SIP1"/>
<evidence type="ECO:0000256" key="2">
    <source>
        <dbReference type="SAM" id="SignalP"/>
    </source>
</evidence>